<proteinExistence type="predicted"/>
<evidence type="ECO:0000256" key="1">
    <source>
        <dbReference type="SAM" id="MobiDB-lite"/>
    </source>
</evidence>
<gene>
    <name evidence="2" type="ORF">SAMN04488090_3927</name>
</gene>
<evidence type="ECO:0000313" key="3">
    <source>
        <dbReference type="Proteomes" id="UP000198901"/>
    </source>
</evidence>
<evidence type="ECO:0000313" key="2">
    <source>
        <dbReference type="EMBL" id="SDM65929.1"/>
    </source>
</evidence>
<name>A0A1G9V1C9_9BACT</name>
<dbReference type="PROSITE" id="PS51257">
    <property type="entry name" value="PROKAR_LIPOPROTEIN"/>
    <property type="match status" value="1"/>
</dbReference>
<dbReference type="RefSeq" id="WP_093207003.1">
    <property type="nucleotide sequence ID" value="NZ_FNGS01000008.1"/>
</dbReference>
<dbReference type="OrthoDB" id="849114at2"/>
<keyword evidence="3" id="KW-1185">Reference proteome</keyword>
<dbReference type="Pfam" id="PF14125">
    <property type="entry name" value="DUF4292"/>
    <property type="match status" value="1"/>
</dbReference>
<evidence type="ECO:0008006" key="4">
    <source>
        <dbReference type="Google" id="ProtNLM"/>
    </source>
</evidence>
<sequence length="282" mass="32101">MHKRHSFVLVALWLLALGFTGCKRHKLQKSTAPAVTITDSAGPTEIPAPPRIEMPRNAGDEEKVDVAEIDFPYFVSRSKVSFKSKESSIDNADLNIKIRKDSLIWFNVGQFGITGARGLITRDTVTIVDVLHRSYVKFSFDTLSARFGIDLNFDLLQSIIVGNMPLKKKPRKVSKDPDYFIIRQDAGKVLVDNYIGNKDRKLRKLKAVELRTNNTLNLTFDHFTALNDYLFPYTSLITLDKQNPVSGATYQTVIELRHKKVEITDQTQTFPFSIPSRYSRKF</sequence>
<feature type="region of interest" description="Disordered" evidence="1">
    <location>
        <begin position="38"/>
        <end position="59"/>
    </location>
</feature>
<organism evidence="2 3">
    <name type="scientific">Siphonobacter aquaeclarae</name>
    <dbReference type="NCBI Taxonomy" id="563176"/>
    <lineage>
        <taxon>Bacteria</taxon>
        <taxon>Pseudomonadati</taxon>
        <taxon>Bacteroidota</taxon>
        <taxon>Cytophagia</taxon>
        <taxon>Cytophagales</taxon>
        <taxon>Cytophagaceae</taxon>
        <taxon>Siphonobacter</taxon>
    </lineage>
</organism>
<dbReference type="EMBL" id="FNGS01000008">
    <property type="protein sequence ID" value="SDM65929.1"/>
    <property type="molecule type" value="Genomic_DNA"/>
</dbReference>
<reference evidence="2 3" key="1">
    <citation type="submission" date="2016-10" db="EMBL/GenBank/DDBJ databases">
        <authorList>
            <person name="de Groot N.N."/>
        </authorList>
    </citation>
    <scope>NUCLEOTIDE SEQUENCE [LARGE SCALE GENOMIC DNA]</scope>
    <source>
        <strain evidence="2 3">DSM 21668</strain>
    </source>
</reference>
<accession>A0A1G9V1C9</accession>
<dbReference type="AlphaFoldDB" id="A0A1G9V1C9"/>
<dbReference type="STRING" id="563176.SAMN04488090_3927"/>
<dbReference type="InterPro" id="IPR025634">
    <property type="entry name" value="DUF4292"/>
</dbReference>
<dbReference type="Proteomes" id="UP000198901">
    <property type="component" value="Unassembled WGS sequence"/>
</dbReference>
<protein>
    <recommendedName>
        <fullName evidence="4">DUF4292 domain-containing protein</fullName>
    </recommendedName>
</protein>